<dbReference type="Proteomes" id="UP001243195">
    <property type="component" value="Unassembled WGS sequence"/>
</dbReference>
<feature type="transmembrane region" description="Helical" evidence="1">
    <location>
        <begin position="52"/>
        <end position="75"/>
    </location>
</feature>
<reference evidence="2" key="1">
    <citation type="submission" date="2023-08" db="EMBL/GenBank/DDBJ databases">
        <title>Emergence of clinically-relevant ST2 carbapenem-resistant Acinetobacter baumannii strains in hospital sewages in Zhejiang, East of China.</title>
        <authorList>
            <person name="Kaichao C."/>
            <person name="Zhang R."/>
        </authorList>
    </citation>
    <scope>NUCLEOTIDE SEQUENCE</scope>
    <source>
        <strain evidence="2">M-SY-60</strain>
    </source>
</reference>
<keyword evidence="1" id="KW-0472">Membrane</keyword>
<sequence>MKKNKHITQATKKKIYLIFLTIWLIASTYIAYEGQFESPYSFHPEGADRVPFQYPLFGVTFAISLYLLEMLNYALLFSNNSIVKHPIISYFFASIIPFSLLCIAFLGAMHAAPFWGAFIQVILFTSLFHLLILPPTISHFRRNHQIEESNEN</sequence>
<evidence type="ECO:0000313" key="3">
    <source>
        <dbReference type="Proteomes" id="UP001243195"/>
    </source>
</evidence>
<proteinExistence type="predicted"/>
<dbReference type="AlphaFoldDB" id="A0AAW8JFD5"/>
<keyword evidence="1" id="KW-1133">Transmembrane helix</keyword>
<evidence type="ECO:0000256" key="1">
    <source>
        <dbReference type="SAM" id="Phobius"/>
    </source>
</evidence>
<evidence type="ECO:0000313" key="2">
    <source>
        <dbReference type="EMBL" id="MDQ9071332.1"/>
    </source>
</evidence>
<gene>
    <name evidence="2" type="ORF">RFH51_07680</name>
</gene>
<feature type="transmembrane region" description="Helical" evidence="1">
    <location>
        <begin position="15"/>
        <end position="32"/>
    </location>
</feature>
<comment type="caution">
    <text evidence="2">The sequence shown here is derived from an EMBL/GenBank/DDBJ whole genome shotgun (WGS) entry which is preliminary data.</text>
</comment>
<feature type="transmembrane region" description="Helical" evidence="1">
    <location>
        <begin position="87"/>
        <end position="108"/>
    </location>
</feature>
<dbReference type="RefSeq" id="WP_308955692.1">
    <property type="nucleotide sequence ID" value="NZ_JAVICY010000007.1"/>
</dbReference>
<keyword evidence="1" id="KW-0812">Transmembrane</keyword>
<name>A0AAW8JFD5_9GAMM</name>
<organism evidence="2 3">
    <name type="scientific">Acinetobacter gerneri</name>
    <dbReference type="NCBI Taxonomy" id="202952"/>
    <lineage>
        <taxon>Bacteria</taxon>
        <taxon>Pseudomonadati</taxon>
        <taxon>Pseudomonadota</taxon>
        <taxon>Gammaproteobacteria</taxon>
        <taxon>Moraxellales</taxon>
        <taxon>Moraxellaceae</taxon>
        <taxon>Acinetobacter</taxon>
    </lineage>
</organism>
<accession>A0AAW8JFD5</accession>
<feature type="transmembrane region" description="Helical" evidence="1">
    <location>
        <begin position="114"/>
        <end position="133"/>
    </location>
</feature>
<protein>
    <submittedName>
        <fullName evidence="2">Uncharacterized protein</fullName>
    </submittedName>
</protein>
<dbReference type="EMBL" id="JAVIDA010000008">
    <property type="protein sequence ID" value="MDQ9071332.1"/>
    <property type="molecule type" value="Genomic_DNA"/>
</dbReference>